<feature type="region of interest" description="Disordered" evidence="9">
    <location>
        <begin position="558"/>
        <end position="577"/>
    </location>
</feature>
<evidence type="ECO:0000256" key="3">
    <source>
        <dbReference type="ARBA" id="ARBA00022448"/>
    </source>
</evidence>
<dbReference type="Pfam" id="PF00083">
    <property type="entry name" value="Sugar_tr"/>
    <property type="match status" value="1"/>
</dbReference>
<evidence type="ECO:0000256" key="10">
    <source>
        <dbReference type="SAM" id="Phobius"/>
    </source>
</evidence>
<name>A0AAD2HDN7_9AGAR</name>
<dbReference type="AlphaFoldDB" id="A0AAD2HDN7"/>
<evidence type="ECO:0000259" key="11">
    <source>
        <dbReference type="PROSITE" id="PS50850"/>
    </source>
</evidence>
<dbReference type="NCBIfam" id="TIGR00879">
    <property type="entry name" value="SP"/>
    <property type="match status" value="1"/>
</dbReference>
<organism evidence="12 13">
    <name type="scientific">Mycena citricolor</name>
    <dbReference type="NCBI Taxonomy" id="2018698"/>
    <lineage>
        <taxon>Eukaryota</taxon>
        <taxon>Fungi</taxon>
        <taxon>Dikarya</taxon>
        <taxon>Basidiomycota</taxon>
        <taxon>Agaricomycotina</taxon>
        <taxon>Agaricomycetes</taxon>
        <taxon>Agaricomycetidae</taxon>
        <taxon>Agaricales</taxon>
        <taxon>Marasmiineae</taxon>
        <taxon>Mycenaceae</taxon>
        <taxon>Mycena</taxon>
    </lineage>
</organism>
<feature type="transmembrane region" description="Helical" evidence="10">
    <location>
        <begin position="203"/>
        <end position="223"/>
    </location>
</feature>
<dbReference type="Gene3D" id="1.20.1250.20">
    <property type="entry name" value="MFS general substrate transporter like domains"/>
    <property type="match status" value="1"/>
</dbReference>
<dbReference type="GO" id="GO:0016020">
    <property type="term" value="C:membrane"/>
    <property type="evidence" value="ECO:0007669"/>
    <property type="project" value="UniProtKB-SubCell"/>
</dbReference>
<feature type="transmembrane region" description="Helical" evidence="10">
    <location>
        <begin position="169"/>
        <end position="191"/>
    </location>
</feature>
<keyword evidence="4 10" id="KW-0812">Transmembrane</keyword>
<gene>
    <name evidence="12" type="ORF">MYCIT1_LOCUS18984</name>
</gene>
<feature type="transmembrane region" description="Helical" evidence="10">
    <location>
        <begin position="465"/>
        <end position="488"/>
    </location>
</feature>
<dbReference type="PANTHER" id="PTHR48022">
    <property type="entry name" value="PLASTIDIC GLUCOSE TRANSPORTER 4"/>
    <property type="match status" value="1"/>
</dbReference>
<comment type="catalytic activity">
    <reaction evidence="7">
        <text>myo-inositol(out) + H(+)(out) = myo-inositol(in) + H(+)(in)</text>
        <dbReference type="Rhea" id="RHEA:60364"/>
        <dbReference type="ChEBI" id="CHEBI:15378"/>
        <dbReference type="ChEBI" id="CHEBI:17268"/>
    </reaction>
</comment>
<dbReference type="SUPFAM" id="SSF103473">
    <property type="entry name" value="MFS general substrate transporter"/>
    <property type="match status" value="1"/>
</dbReference>
<dbReference type="PRINTS" id="PR00171">
    <property type="entry name" value="SUGRTRNSPORT"/>
</dbReference>
<dbReference type="InterPro" id="IPR005829">
    <property type="entry name" value="Sugar_transporter_CS"/>
</dbReference>
<feature type="transmembrane region" description="Helical" evidence="10">
    <location>
        <begin position="119"/>
        <end position="139"/>
    </location>
</feature>
<evidence type="ECO:0000313" key="13">
    <source>
        <dbReference type="Proteomes" id="UP001295794"/>
    </source>
</evidence>
<evidence type="ECO:0000313" key="12">
    <source>
        <dbReference type="EMBL" id="CAK5272958.1"/>
    </source>
</evidence>
<dbReference type="InterPro" id="IPR036259">
    <property type="entry name" value="MFS_trans_sf"/>
</dbReference>
<evidence type="ECO:0000256" key="1">
    <source>
        <dbReference type="ARBA" id="ARBA00004141"/>
    </source>
</evidence>
<feature type="transmembrane region" description="Helical" evidence="10">
    <location>
        <begin position="508"/>
        <end position="527"/>
    </location>
</feature>
<comment type="similarity">
    <text evidence="2 8">Belongs to the major facilitator superfamily. Sugar transporter (TC 2.A.1.1) family.</text>
</comment>
<evidence type="ECO:0000256" key="7">
    <source>
        <dbReference type="ARBA" id="ARBA00049119"/>
    </source>
</evidence>
<evidence type="ECO:0000256" key="5">
    <source>
        <dbReference type="ARBA" id="ARBA00022989"/>
    </source>
</evidence>
<evidence type="ECO:0000256" key="2">
    <source>
        <dbReference type="ARBA" id="ARBA00010992"/>
    </source>
</evidence>
<feature type="transmembrane region" description="Helical" evidence="10">
    <location>
        <begin position="235"/>
        <end position="256"/>
    </location>
</feature>
<dbReference type="InterPro" id="IPR050360">
    <property type="entry name" value="MFS_Sugar_Transporters"/>
</dbReference>
<evidence type="ECO:0000256" key="8">
    <source>
        <dbReference type="RuleBase" id="RU003346"/>
    </source>
</evidence>
<dbReference type="EMBL" id="CAVNYO010000190">
    <property type="protein sequence ID" value="CAK5272958.1"/>
    <property type="molecule type" value="Genomic_DNA"/>
</dbReference>
<feature type="transmembrane region" description="Helical" evidence="10">
    <location>
        <begin position="360"/>
        <end position="379"/>
    </location>
</feature>
<dbReference type="CDD" id="cd17356">
    <property type="entry name" value="MFS_HXT"/>
    <property type="match status" value="1"/>
</dbReference>
<comment type="caution">
    <text evidence="12">The sequence shown here is derived from an EMBL/GenBank/DDBJ whole genome shotgun (WGS) entry which is preliminary data.</text>
</comment>
<evidence type="ECO:0000256" key="9">
    <source>
        <dbReference type="SAM" id="MobiDB-lite"/>
    </source>
</evidence>
<dbReference type="PROSITE" id="PS00216">
    <property type="entry name" value="SUGAR_TRANSPORT_1"/>
    <property type="match status" value="1"/>
</dbReference>
<accession>A0AAD2HDN7</accession>
<dbReference type="InterPro" id="IPR003663">
    <property type="entry name" value="Sugar/inositol_transpt"/>
</dbReference>
<dbReference type="Proteomes" id="UP001295794">
    <property type="component" value="Unassembled WGS sequence"/>
</dbReference>
<reference evidence="12" key="1">
    <citation type="submission" date="2023-11" db="EMBL/GenBank/DDBJ databases">
        <authorList>
            <person name="De Vega J J."/>
            <person name="De Vega J J."/>
        </authorList>
    </citation>
    <scope>NUCLEOTIDE SEQUENCE</scope>
</reference>
<comment type="subcellular location">
    <subcellularLocation>
        <location evidence="1">Membrane</location>
        <topology evidence="1">Multi-pass membrane protein</topology>
    </subcellularLocation>
</comment>
<evidence type="ECO:0000256" key="4">
    <source>
        <dbReference type="ARBA" id="ARBA00022692"/>
    </source>
</evidence>
<feature type="transmembrane region" description="Helical" evidence="10">
    <location>
        <begin position="146"/>
        <end position="163"/>
    </location>
</feature>
<protein>
    <recommendedName>
        <fullName evidence="11">Major facilitator superfamily (MFS) profile domain-containing protein</fullName>
    </recommendedName>
</protein>
<dbReference type="PROSITE" id="PS50850">
    <property type="entry name" value="MFS"/>
    <property type="match status" value="1"/>
</dbReference>
<keyword evidence="5 10" id="KW-1133">Transmembrane helix</keyword>
<evidence type="ECO:0000256" key="6">
    <source>
        <dbReference type="ARBA" id="ARBA00023136"/>
    </source>
</evidence>
<keyword evidence="6 10" id="KW-0472">Membrane</keyword>
<feature type="non-terminal residue" evidence="12">
    <location>
        <position position="1"/>
    </location>
</feature>
<keyword evidence="3 8" id="KW-0813">Transport</keyword>
<feature type="transmembrane region" description="Helical" evidence="10">
    <location>
        <begin position="391"/>
        <end position="410"/>
    </location>
</feature>
<proteinExistence type="inferred from homology"/>
<dbReference type="InterPro" id="IPR020846">
    <property type="entry name" value="MFS_dom"/>
</dbReference>
<sequence>VSLDFPLNFHPTRFQHLLNMGWSFWRRWCRCRECVARVGDHHECLRRWVLSSYYVGGIGLTLPRVQPLAVFSLGAYDTGTINGVIAMQDWLNVFGDYDPTGVLGTSTHGRFITTSNKSLVVSILSAGTFFGALLAFPMGDKIGRKWGIVYSCIIFSLGVGLQLDTHWATFVVGRVIAGVGVGLVSCLVPMYQSECSPKSIRGLIVGGYQLAITIGALFAAIVLNSTKNRPNHSSWRTPIAVQFAWAFILGGGMALLPESPRFLVHKGRLDEARRAMSRLTNTPADSTEVDHEINEINAALHEEKSAGSGSYLDCFRSNSLKYSLRTWTGILLQGWQQLTGINFIFYYGTTFFQSAGISNAFIITIITDVVNTAMTIVGIQLIDRAGRRRLLLWGAVGMSFCEFIVAIVGVTAGKTTDTGGAVNLAAQRVMIAFVCIYIAFYAISWGPVVWVITGEISPLNIRAKAMSLSVASNWLWNFGIGYATPYLVDTSTKGQPNGVATAALHVKVFFIWGATCACCAVYTYFFVPETKGLSLEQIDMLYENSNALQSTKYNRELQAGEHNEKHETSSHEAAMKI</sequence>
<dbReference type="InterPro" id="IPR005828">
    <property type="entry name" value="MFS_sugar_transport-like"/>
</dbReference>
<dbReference type="PANTHER" id="PTHR48022:SF17">
    <property type="entry name" value="HEXOSE TRANSPORTER"/>
    <property type="match status" value="1"/>
</dbReference>
<feature type="domain" description="Major facilitator superfamily (MFS) profile" evidence="11">
    <location>
        <begin position="67"/>
        <end position="531"/>
    </location>
</feature>
<dbReference type="PROSITE" id="PS00217">
    <property type="entry name" value="SUGAR_TRANSPORT_2"/>
    <property type="match status" value="1"/>
</dbReference>
<feature type="transmembrane region" description="Helical" evidence="10">
    <location>
        <begin position="430"/>
        <end position="453"/>
    </location>
</feature>
<keyword evidence="13" id="KW-1185">Reference proteome</keyword>
<dbReference type="FunFam" id="1.20.1250.20:FF:000134">
    <property type="entry name" value="MFS sugar transporter protein"/>
    <property type="match status" value="1"/>
</dbReference>
<dbReference type="GO" id="GO:0005351">
    <property type="term" value="F:carbohydrate:proton symporter activity"/>
    <property type="evidence" value="ECO:0007669"/>
    <property type="project" value="TreeGrafter"/>
</dbReference>